<dbReference type="EMBL" id="QGKX02001621">
    <property type="protein sequence ID" value="KAF3505420.1"/>
    <property type="molecule type" value="Genomic_DNA"/>
</dbReference>
<dbReference type="Proteomes" id="UP000712600">
    <property type="component" value="Unassembled WGS sequence"/>
</dbReference>
<proteinExistence type="predicted"/>
<accession>A0A8S9NL64</accession>
<protein>
    <submittedName>
        <fullName evidence="1">Uncharacterized protein</fullName>
    </submittedName>
</protein>
<dbReference type="AlphaFoldDB" id="A0A8S9NL64"/>
<comment type="caution">
    <text evidence="1">The sequence shown here is derived from an EMBL/GenBank/DDBJ whole genome shotgun (WGS) entry which is preliminary data.</text>
</comment>
<evidence type="ECO:0000313" key="1">
    <source>
        <dbReference type="EMBL" id="KAF3505420.1"/>
    </source>
</evidence>
<name>A0A8S9NL64_BRACR</name>
<sequence>MGATSPERHREVVVTPLQSDLARATPRCRSRFHRSEARERRGEVALVFISRRHESDVSQRPLQVAPVALSDLSERLLEVLKMQNGEFGAFRGALS</sequence>
<reference evidence="1" key="1">
    <citation type="submission" date="2019-12" db="EMBL/GenBank/DDBJ databases">
        <title>Genome sequencing and annotation of Brassica cretica.</title>
        <authorList>
            <person name="Studholme D.J."/>
            <person name="Sarris P."/>
        </authorList>
    </citation>
    <scope>NUCLEOTIDE SEQUENCE</scope>
    <source>
        <strain evidence="1">PFS-109/04</strain>
        <tissue evidence="1">Leaf</tissue>
    </source>
</reference>
<organism evidence="1 2">
    <name type="scientific">Brassica cretica</name>
    <name type="common">Mustard</name>
    <dbReference type="NCBI Taxonomy" id="69181"/>
    <lineage>
        <taxon>Eukaryota</taxon>
        <taxon>Viridiplantae</taxon>
        <taxon>Streptophyta</taxon>
        <taxon>Embryophyta</taxon>
        <taxon>Tracheophyta</taxon>
        <taxon>Spermatophyta</taxon>
        <taxon>Magnoliopsida</taxon>
        <taxon>eudicotyledons</taxon>
        <taxon>Gunneridae</taxon>
        <taxon>Pentapetalae</taxon>
        <taxon>rosids</taxon>
        <taxon>malvids</taxon>
        <taxon>Brassicales</taxon>
        <taxon>Brassicaceae</taxon>
        <taxon>Brassiceae</taxon>
        <taxon>Brassica</taxon>
    </lineage>
</organism>
<evidence type="ECO:0000313" key="2">
    <source>
        <dbReference type="Proteomes" id="UP000712600"/>
    </source>
</evidence>
<gene>
    <name evidence="1" type="ORF">F2Q69_00041945</name>
</gene>